<comment type="caution">
    <text evidence="3">The sequence shown here is derived from an EMBL/GenBank/DDBJ whole genome shotgun (WGS) entry which is preliminary data.</text>
</comment>
<dbReference type="CDD" id="cd07012">
    <property type="entry name" value="PBP2_Bug_TTT"/>
    <property type="match status" value="1"/>
</dbReference>
<dbReference type="Gene3D" id="3.40.190.150">
    <property type="entry name" value="Bordetella uptake gene, domain 1"/>
    <property type="match status" value="1"/>
</dbReference>
<accession>A0ABR7RU06</accession>
<comment type="similarity">
    <text evidence="1">Belongs to the UPF0065 (bug) family.</text>
</comment>
<name>A0ABR7RU06_9PROT</name>
<organism evidence="3 4">
    <name type="scientific">Teichococcus aerophilus</name>
    <dbReference type="NCBI Taxonomy" id="1224513"/>
    <lineage>
        <taxon>Bacteria</taxon>
        <taxon>Pseudomonadati</taxon>
        <taxon>Pseudomonadota</taxon>
        <taxon>Alphaproteobacteria</taxon>
        <taxon>Acetobacterales</taxon>
        <taxon>Roseomonadaceae</taxon>
        <taxon>Roseomonas</taxon>
    </lineage>
</organism>
<gene>
    <name evidence="3" type="ORF">IBL26_25195</name>
</gene>
<reference evidence="3 4" key="1">
    <citation type="journal article" date="2013" name="Int. J. Syst. Evol. Microbiol.">
        <title>Roseomonas aerophila sp. nov., isolated from air.</title>
        <authorList>
            <person name="Kim S.J."/>
            <person name="Weon H.Y."/>
            <person name="Ahn J.H."/>
            <person name="Hong S.B."/>
            <person name="Seok S.J."/>
            <person name="Whang K.S."/>
            <person name="Kwon S.W."/>
        </authorList>
    </citation>
    <scope>NUCLEOTIDE SEQUENCE [LARGE SCALE GENOMIC DNA]</scope>
    <source>
        <strain evidence="3 4">NBRC 108923</strain>
    </source>
</reference>
<keyword evidence="2" id="KW-0732">Signal</keyword>
<dbReference type="RefSeq" id="WP_187787248.1">
    <property type="nucleotide sequence ID" value="NZ_JACTVA010000111.1"/>
</dbReference>
<sequence>MISRRGVARGALALPALLSAPSLRAQGAANWPERPIRLIVPFPPAGSTDVLSRILAEALRGKLGQPFVIENRPGAGGNIGIDAVAKATPDGYTIGAATIGLFSINQFLYGSMSWDMDRDLTPISLAWEQPNIVVVPSQLPVKTLAEFIAWAKAKRGGISFGSPGVGTTAHLSGEIFRNRLGLEAQHVPFRGASQVIPAMLAGDVELAIDNLPSYASIVQEGRLRALAVTTATRWPTFPDLPTMAEAGMPDFVVASWGGFVAPKGVPDVAVQRINAALRELAQDEALKQRFLQSGAQVLWSTPEGVTARSHKERPMWQEAVRISGARAE</sequence>
<evidence type="ECO:0000313" key="4">
    <source>
        <dbReference type="Proteomes" id="UP000626026"/>
    </source>
</evidence>
<protein>
    <submittedName>
        <fullName evidence="3">Tripartite tricarboxylate transporter substrate binding protein</fullName>
    </submittedName>
</protein>
<proteinExistence type="inferred from homology"/>
<keyword evidence="4" id="KW-1185">Reference proteome</keyword>
<dbReference type="PANTHER" id="PTHR42928">
    <property type="entry name" value="TRICARBOXYLATE-BINDING PROTEIN"/>
    <property type="match status" value="1"/>
</dbReference>
<dbReference type="InterPro" id="IPR005064">
    <property type="entry name" value="BUG"/>
</dbReference>
<dbReference type="SUPFAM" id="SSF53850">
    <property type="entry name" value="Periplasmic binding protein-like II"/>
    <property type="match status" value="1"/>
</dbReference>
<evidence type="ECO:0000256" key="1">
    <source>
        <dbReference type="ARBA" id="ARBA00006987"/>
    </source>
</evidence>
<dbReference type="PIRSF" id="PIRSF017082">
    <property type="entry name" value="YflP"/>
    <property type="match status" value="1"/>
</dbReference>
<feature type="signal peptide" evidence="2">
    <location>
        <begin position="1"/>
        <end position="25"/>
    </location>
</feature>
<dbReference type="Gene3D" id="3.40.190.10">
    <property type="entry name" value="Periplasmic binding protein-like II"/>
    <property type="match status" value="1"/>
</dbReference>
<evidence type="ECO:0000313" key="3">
    <source>
        <dbReference type="EMBL" id="MBC9210141.1"/>
    </source>
</evidence>
<dbReference type="PANTHER" id="PTHR42928:SF5">
    <property type="entry name" value="BLR1237 PROTEIN"/>
    <property type="match status" value="1"/>
</dbReference>
<feature type="chain" id="PRO_5046500865" evidence="2">
    <location>
        <begin position="26"/>
        <end position="328"/>
    </location>
</feature>
<dbReference type="InterPro" id="IPR042100">
    <property type="entry name" value="Bug_dom1"/>
</dbReference>
<dbReference type="Pfam" id="PF03401">
    <property type="entry name" value="TctC"/>
    <property type="match status" value="1"/>
</dbReference>
<dbReference type="EMBL" id="JACTVA010000111">
    <property type="protein sequence ID" value="MBC9210141.1"/>
    <property type="molecule type" value="Genomic_DNA"/>
</dbReference>
<evidence type="ECO:0000256" key="2">
    <source>
        <dbReference type="SAM" id="SignalP"/>
    </source>
</evidence>
<dbReference type="Proteomes" id="UP000626026">
    <property type="component" value="Unassembled WGS sequence"/>
</dbReference>